<evidence type="ECO:0000313" key="3">
    <source>
        <dbReference type="EMBL" id="CAG9120524.1"/>
    </source>
</evidence>
<reference evidence="3" key="2">
    <citation type="submission" date="2020-08" db="EMBL/GenBank/DDBJ databases">
        <authorList>
            <person name="Kikuchi T."/>
        </authorList>
    </citation>
    <scope>NUCLEOTIDE SEQUENCE</scope>
    <source>
        <strain evidence="2">Ka4C1</strain>
    </source>
</reference>
<name>A0A1I7S6K8_BURXY</name>
<dbReference type="EMBL" id="CAJFCV020000005">
    <property type="protein sequence ID" value="CAG9120524.1"/>
    <property type="molecule type" value="Genomic_DNA"/>
</dbReference>
<protein>
    <submittedName>
        <fullName evidence="2">(pine wood nematode) hypothetical protein</fullName>
    </submittedName>
</protein>
<dbReference type="Proteomes" id="UP000095284">
    <property type="component" value="Unplaced"/>
</dbReference>
<dbReference type="OrthoDB" id="5840767at2759"/>
<feature type="signal peptide" evidence="1">
    <location>
        <begin position="1"/>
        <end position="27"/>
    </location>
</feature>
<gene>
    <name evidence="2" type="ORF">BXYJ_LOCUS10664</name>
</gene>
<proteinExistence type="predicted"/>
<evidence type="ECO:0000256" key="1">
    <source>
        <dbReference type="SAM" id="SignalP"/>
    </source>
</evidence>
<keyword evidence="5" id="KW-1185">Reference proteome</keyword>
<reference evidence="6" key="1">
    <citation type="submission" date="2016-11" db="UniProtKB">
        <authorList>
            <consortium name="WormBaseParasite"/>
        </authorList>
    </citation>
    <scope>IDENTIFICATION</scope>
</reference>
<evidence type="ECO:0000313" key="6">
    <source>
        <dbReference type="WBParaSite" id="BXY_0864600.1"/>
    </source>
</evidence>
<accession>A0A1I7S6K8</accession>
<dbReference type="WBParaSite" id="BXY_0864600.1">
    <property type="protein sequence ID" value="BXY_0864600.1"/>
    <property type="gene ID" value="BXY_0864600"/>
</dbReference>
<dbReference type="EMBL" id="CAJFDI010000005">
    <property type="protein sequence ID" value="CAD5229791.1"/>
    <property type="molecule type" value="Genomic_DNA"/>
</dbReference>
<keyword evidence="1" id="KW-0732">Signal</keyword>
<sequence>MNNLDSAMTTFYRASLLVLTCIYTASGLSCYSNEEGMVTTIDSPEIKFCAVIPERIDDDGKVDNAHMFGLTNDDIAVTEQTKIDALLNESNDGHSVVAICMHEKYDMYKLVINSGQVNPKIAAQTLLGQQGSNYVVRCVCNTDLCNKGATVDDFYRSQRSV</sequence>
<evidence type="ECO:0000313" key="5">
    <source>
        <dbReference type="Proteomes" id="UP000659654"/>
    </source>
</evidence>
<organism evidence="4 6">
    <name type="scientific">Bursaphelenchus xylophilus</name>
    <name type="common">Pinewood nematode worm</name>
    <name type="synonym">Aphelenchoides xylophilus</name>
    <dbReference type="NCBI Taxonomy" id="6326"/>
    <lineage>
        <taxon>Eukaryota</taxon>
        <taxon>Metazoa</taxon>
        <taxon>Ecdysozoa</taxon>
        <taxon>Nematoda</taxon>
        <taxon>Chromadorea</taxon>
        <taxon>Rhabditida</taxon>
        <taxon>Tylenchina</taxon>
        <taxon>Tylenchomorpha</taxon>
        <taxon>Aphelenchoidea</taxon>
        <taxon>Aphelenchoididae</taxon>
        <taxon>Bursaphelenchus</taxon>
    </lineage>
</organism>
<feature type="chain" id="PRO_5035359828" evidence="1">
    <location>
        <begin position="28"/>
        <end position="161"/>
    </location>
</feature>
<dbReference type="AlphaFoldDB" id="A0A1I7S6K8"/>
<dbReference type="Proteomes" id="UP000659654">
    <property type="component" value="Unassembled WGS sequence"/>
</dbReference>
<dbReference type="Proteomes" id="UP000582659">
    <property type="component" value="Unassembled WGS sequence"/>
</dbReference>
<evidence type="ECO:0000313" key="2">
    <source>
        <dbReference type="EMBL" id="CAD5229791.1"/>
    </source>
</evidence>
<evidence type="ECO:0000313" key="4">
    <source>
        <dbReference type="Proteomes" id="UP000095284"/>
    </source>
</evidence>